<feature type="transmembrane region" description="Helical" evidence="1">
    <location>
        <begin position="75"/>
        <end position="94"/>
    </location>
</feature>
<proteinExistence type="predicted"/>
<accession>A0A1Y1QQP4</accession>
<dbReference type="Proteomes" id="UP000192491">
    <property type="component" value="Unassembled WGS sequence"/>
</dbReference>
<protein>
    <recommendedName>
        <fullName evidence="2">NfeD-like C-terminal domain-containing protein</fullName>
    </recommendedName>
</protein>
<evidence type="ECO:0000313" key="4">
    <source>
        <dbReference type="Proteomes" id="UP000192491"/>
    </source>
</evidence>
<organism evidence="3 4">
    <name type="scientific">Thiothrix lacustris</name>
    <dbReference type="NCBI Taxonomy" id="525917"/>
    <lineage>
        <taxon>Bacteria</taxon>
        <taxon>Pseudomonadati</taxon>
        <taxon>Pseudomonadota</taxon>
        <taxon>Gammaproteobacteria</taxon>
        <taxon>Thiotrichales</taxon>
        <taxon>Thiotrichaceae</taxon>
        <taxon>Thiothrix</taxon>
    </lineage>
</organism>
<reference evidence="3 4" key="1">
    <citation type="submission" date="2017-01" db="EMBL/GenBank/DDBJ databases">
        <title>Novel large sulfur bacteria in the metagenomes of groundwater-fed chemosynthetic microbial mats in the Lake Huron basin.</title>
        <authorList>
            <person name="Sharrar A.M."/>
            <person name="Flood B.E."/>
            <person name="Bailey J.V."/>
            <person name="Jones D.S."/>
            <person name="Biddanda B."/>
            <person name="Ruberg S.A."/>
            <person name="Marcus D.N."/>
            <person name="Dick G.J."/>
        </authorList>
    </citation>
    <scope>NUCLEOTIDE SEQUENCE [LARGE SCALE GENOMIC DNA]</scope>
    <source>
        <strain evidence="3">A8</strain>
    </source>
</reference>
<keyword evidence="1" id="KW-0472">Membrane</keyword>
<dbReference type="Pfam" id="PF01957">
    <property type="entry name" value="NfeD"/>
    <property type="match status" value="1"/>
</dbReference>
<feature type="transmembrane region" description="Helical" evidence="1">
    <location>
        <begin position="100"/>
        <end position="122"/>
    </location>
</feature>
<evidence type="ECO:0000256" key="1">
    <source>
        <dbReference type="SAM" id="Phobius"/>
    </source>
</evidence>
<dbReference type="InterPro" id="IPR002810">
    <property type="entry name" value="NfeD-like_C"/>
</dbReference>
<dbReference type="EMBL" id="MTEJ01000084">
    <property type="protein sequence ID" value="OQX11602.1"/>
    <property type="molecule type" value="Genomic_DNA"/>
</dbReference>
<sequence>MGKQPDGPHASYNEGIMEQEKQDLSFAQRLQQSWQNLQQANLRAQAHYAVFRTAQHLKQQNSLLLYYKQRFLADWAKWLGIGVGLTGILMLFNPEGIWRWQWFWVASGALLAPLFADVWLMLQRLFTEYPGKHFIGQVITLEEGIVDGKGNIRLDNQAWQLAGSDCPPQTQVRVIAINDRTLHVTPLSPVA</sequence>
<evidence type="ECO:0000313" key="3">
    <source>
        <dbReference type="EMBL" id="OQX11602.1"/>
    </source>
</evidence>
<comment type="caution">
    <text evidence="3">The sequence shown here is derived from an EMBL/GenBank/DDBJ whole genome shotgun (WGS) entry which is preliminary data.</text>
</comment>
<name>A0A1Y1QQP4_9GAMM</name>
<keyword evidence="1" id="KW-0812">Transmembrane</keyword>
<dbReference type="AlphaFoldDB" id="A0A1Y1QQP4"/>
<gene>
    <name evidence="3" type="ORF">BWK73_17105</name>
</gene>
<feature type="domain" description="NfeD-like C-terminal" evidence="2">
    <location>
        <begin position="134"/>
        <end position="186"/>
    </location>
</feature>
<evidence type="ECO:0000259" key="2">
    <source>
        <dbReference type="Pfam" id="PF01957"/>
    </source>
</evidence>
<keyword evidence="1" id="KW-1133">Transmembrane helix</keyword>